<keyword evidence="7" id="KW-0503">Monooxygenase</keyword>
<dbReference type="PRINTS" id="PR00463">
    <property type="entry name" value="EP450I"/>
</dbReference>
<proteinExistence type="inferred from homology"/>
<evidence type="ECO:0000256" key="6">
    <source>
        <dbReference type="PIRSR" id="PIRSR602401-1"/>
    </source>
</evidence>
<comment type="caution">
    <text evidence="9">The sequence shown here is derived from an EMBL/GenBank/DDBJ whole genome shotgun (WGS) entry which is preliminary data.</text>
</comment>
<dbReference type="SUPFAM" id="SSF48264">
    <property type="entry name" value="Cytochrome P450"/>
    <property type="match status" value="1"/>
</dbReference>
<name>A0A7C8MUY4_9PEZI</name>
<dbReference type="CDD" id="cd11058">
    <property type="entry name" value="CYP60B-like"/>
    <property type="match status" value="1"/>
</dbReference>
<dbReference type="PRINTS" id="PR00385">
    <property type="entry name" value="P450"/>
</dbReference>
<dbReference type="AlphaFoldDB" id="A0A7C8MUY4"/>
<evidence type="ECO:0000256" key="7">
    <source>
        <dbReference type="RuleBase" id="RU000461"/>
    </source>
</evidence>
<dbReference type="PANTHER" id="PTHR24305:SF210">
    <property type="entry name" value="CYTOCHROME P450 MONOOXYGENASE ASQL-RELATED"/>
    <property type="match status" value="1"/>
</dbReference>
<keyword evidence="3 6" id="KW-0349">Heme</keyword>
<feature type="binding site" description="axial binding residue" evidence="6">
    <location>
        <position position="399"/>
    </location>
    <ligand>
        <name>heme</name>
        <dbReference type="ChEBI" id="CHEBI:30413"/>
    </ligand>
    <ligandPart>
        <name>Fe</name>
        <dbReference type="ChEBI" id="CHEBI:18248"/>
    </ligandPart>
</feature>
<feature type="compositionally biased region" description="Basic and acidic residues" evidence="8">
    <location>
        <begin position="63"/>
        <end position="77"/>
    </location>
</feature>
<evidence type="ECO:0000313" key="10">
    <source>
        <dbReference type="Proteomes" id="UP000481858"/>
    </source>
</evidence>
<dbReference type="InterPro" id="IPR036396">
    <property type="entry name" value="Cyt_P450_sf"/>
</dbReference>
<keyword evidence="4 6" id="KW-0479">Metal-binding</keyword>
<evidence type="ECO:0000256" key="3">
    <source>
        <dbReference type="ARBA" id="ARBA00022617"/>
    </source>
</evidence>
<sequence length="455" mass="51902">MTRSGYDTSVCAAEYEVSPRLCPCLSPHQCRRARSEHAHQHGFQALDVPAGESAPQVPQTEVQTEKGKKENGKELRFHGPPANGVPHLVTEPDTIRHAAVRRVFSPAFSEQSLRKQEPLFQKYAGLMAGCARKNKIVNMTELYDFTTFDIMAEFTFGEPLGMLESNQYSDWVAMVFSAVKILPTMQMIEFYSLSRNLFRLFEPKFVKKMRLDHFNHTVTRVDKRLREGSDQPDLWNFVEESRALSSGEIYANAELFMAAGTETTSSLLTGLTYYLVSYPDKMKILTDEVRGSFSSDEDITFEALSKLEYLNACIREGLRVYPPVPSAIPRKIAEGGNNIMGKWLPAGTRVSVHPTAAYRSPANFRNPDEFIPERWLGDPNYKDDVREAHQPFSVGPRNCLGLNMAWHEMRLLLAKLIFNFDISSDVGPEWRDQDVYVLWHRKPLMCQLEYVRARI</sequence>
<gene>
    <name evidence="9" type="ORF">GQX73_g4601</name>
</gene>
<dbReference type="GO" id="GO:0004497">
    <property type="term" value="F:monooxygenase activity"/>
    <property type="evidence" value="ECO:0007669"/>
    <property type="project" value="UniProtKB-KW"/>
</dbReference>
<accession>A0A7C8MUY4</accession>
<dbReference type="InParanoid" id="A0A7C8MUY4"/>
<dbReference type="Pfam" id="PF00067">
    <property type="entry name" value="p450"/>
    <property type="match status" value="1"/>
</dbReference>
<comment type="cofactor">
    <cofactor evidence="1 6">
        <name>heme</name>
        <dbReference type="ChEBI" id="CHEBI:30413"/>
    </cofactor>
</comment>
<evidence type="ECO:0000256" key="2">
    <source>
        <dbReference type="ARBA" id="ARBA00010617"/>
    </source>
</evidence>
<evidence type="ECO:0008006" key="11">
    <source>
        <dbReference type="Google" id="ProtNLM"/>
    </source>
</evidence>
<dbReference type="InterPro" id="IPR050121">
    <property type="entry name" value="Cytochrome_P450_monoxygenase"/>
</dbReference>
<reference evidence="9 10" key="1">
    <citation type="submission" date="2019-12" db="EMBL/GenBank/DDBJ databases">
        <title>Draft genome sequence of the ascomycete Xylaria multiplex DSM 110363.</title>
        <authorList>
            <person name="Buettner E."/>
            <person name="Kellner H."/>
        </authorList>
    </citation>
    <scope>NUCLEOTIDE SEQUENCE [LARGE SCALE GENOMIC DNA]</scope>
    <source>
        <strain evidence="9 10">DSM 110363</strain>
    </source>
</reference>
<evidence type="ECO:0000256" key="4">
    <source>
        <dbReference type="ARBA" id="ARBA00022723"/>
    </source>
</evidence>
<evidence type="ECO:0000313" key="9">
    <source>
        <dbReference type="EMBL" id="KAF2968987.1"/>
    </source>
</evidence>
<evidence type="ECO:0000256" key="8">
    <source>
        <dbReference type="SAM" id="MobiDB-lite"/>
    </source>
</evidence>
<comment type="similarity">
    <text evidence="2 7">Belongs to the cytochrome P450 family.</text>
</comment>
<dbReference type="PROSITE" id="PS00086">
    <property type="entry name" value="CYTOCHROME_P450"/>
    <property type="match status" value="1"/>
</dbReference>
<dbReference type="InterPro" id="IPR001128">
    <property type="entry name" value="Cyt_P450"/>
</dbReference>
<evidence type="ECO:0000256" key="5">
    <source>
        <dbReference type="ARBA" id="ARBA00023004"/>
    </source>
</evidence>
<dbReference type="GO" id="GO:0016705">
    <property type="term" value="F:oxidoreductase activity, acting on paired donors, with incorporation or reduction of molecular oxygen"/>
    <property type="evidence" value="ECO:0007669"/>
    <property type="project" value="InterPro"/>
</dbReference>
<dbReference type="OrthoDB" id="1470350at2759"/>
<dbReference type="Proteomes" id="UP000481858">
    <property type="component" value="Unassembled WGS sequence"/>
</dbReference>
<protein>
    <recommendedName>
        <fullName evidence="11">Cytochrome P450</fullName>
    </recommendedName>
</protein>
<dbReference type="InterPro" id="IPR017972">
    <property type="entry name" value="Cyt_P450_CS"/>
</dbReference>
<feature type="region of interest" description="Disordered" evidence="8">
    <location>
        <begin position="46"/>
        <end position="88"/>
    </location>
</feature>
<keyword evidence="7" id="KW-0560">Oxidoreductase</keyword>
<dbReference type="EMBL" id="WUBL01000043">
    <property type="protein sequence ID" value="KAF2968987.1"/>
    <property type="molecule type" value="Genomic_DNA"/>
</dbReference>
<dbReference type="PANTHER" id="PTHR24305">
    <property type="entry name" value="CYTOCHROME P450"/>
    <property type="match status" value="1"/>
</dbReference>
<dbReference type="GO" id="GO:0020037">
    <property type="term" value="F:heme binding"/>
    <property type="evidence" value="ECO:0007669"/>
    <property type="project" value="InterPro"/>
</dbReference>
<dbReference type="InterPro" id="IPR002401">
    <property type="entry name" value="Cyt_P450_E_grp-I"/>
</dbReference>
<organism evidence="9 10">
    <name type="scientific">Xylaria multiplex</name>
    <dbReference type="NCBI Taxonomy" id="323545"/>
    <lineage>
        <taxon>Eukaryota</taxon>
        <taxon>Fungi</taxon>
        <taxon>Dikarya</taxon>
        <taxon>Ascomycota</taxon>
        <taxon>Pezizomycotina</taxon>
        <taxon>Sordariomycetes</taxon>
        <taxon>Xylariomycetidae</taxon>
        <taxon>Xylariales</taxon>
        <taxon>Xylariaceae</taxon>
        <taxon>Xylaria</taxon>
    </lineage>
</organism>
<dbReference type="GO" id="GO:0005506">
    <property type="term" value="F:iron ion binding"/>
    <property type="evidence" value="ECO:0007669"/>
    <property type="project" value="InterPro"/>
</dbReference>
<keyword evidence="5 6" id="KW-0408">Iron</keyword>
<evidence type="ECO:0000256" key="1">
    <source>
        <dbReference type="ARBA" id="ARBA00001971"/>
    </source>
</evidence>
<dbReference type="Gene3D" id="1.10.630.10">
    <property type="entry name" value="Cytochrome P450"/>
    <property type="match status" value="1"/>
</dbReference>
<keyword evidence="10" id="KW-1185">Reference proteome</keyword>